<keyword evidence="13" id="KW-1185">Reference proteome</keyword>
<keyword evidence="2" id="KW-0812">Transmembrane</keyword>
<name>A0ABY6UQK2_BIOOC</name>
<feature type="compositionally biased region" description="Low complexity" evidence="9">
    <location>
        <begin position="371"/>
        <end position="381"/>
    </location>
</feature>
<protein>
    <recommendedName>
        <fullName evidence="14">RING-CH-type domain-containing protein</fullName>
    </recommendedName>
</protein>
<dbReference type="SUPFAM" id="SSF57850">
    <property type="entry name" value="RING/U-box"/>
    <property type="match status" value="1"/>
</dbReference>
<feature type="domain" description="RING-type" evidence="10">
    <location>
        <begin position="37"/>
        <end position="88"/>
    </location>
</feature>
<reference evidence="12 13" key="1">
    <citation type="submission" date="2019-06" db="EMBL/GenBank/DDBJ databases">
        <authorList>
            <person name="Broberg M."/>
        </authorList>
    </citation>
    <scope>NUCLEOTIDE SEQUENCE [LARGE SCALE GENOMIC DNA]</scope>
</reference>
<feature type="compositionally biased region" description="Basic and acidic residues" evidence="9">
    <location>
        <begin position="265"/>
        <end position="283"/>
    </location>
</feature>
<comment type="caution">
    <text evidence="12">The sequence shown here is derived from an EMBL/GenBank/DDBJ whole genome shotgun (WGS) entry which is preliminary data.</text>
</comment>
<keyword evidence="7" id="KW-0472">Membrane</keyword>
<feature type="region of interest" description="Disordered" evidence="9">
    <location>
        <begin position="261"/>
        <end position="283"/>
    </location>
</feature>
<evidence type="ECO:0000256" key="1">
    <source>
        <dbReference type="ARBA" id="ARBA00004141"/>
    </source>
</evidence>
<gene>
    <name evidence="12" type="ORF">CLO192961_LOCUS359723</name>
</gene>
<evidence type="ECO:0000259" key="11">
    <source>
        <dbReference type="PROSITE" id="PS51292"/>
    </source>
</evidence>
<dbReference type="PROSITE" id="PS50089">
    <property type="entry name" value="ZF_RING_2"/>
    <property type="match status" value="1"/>
</dbReference>
<evidence type="ECO:0000256" key="7">
    <source>
        <dbReference type="ARBA" id="ARBA00023136"/>
    </source>
</evidence>
<evidence type="ECO:0000256" key="6">
    <source>
        <dbReference type="ARBA" id="ARBA00022989"/>
    </source>
</evidence>
<feature type="compositionally biased region" description="Basic and acidic residues" evidence="9">
    <location>
        <begin position="382"/>
        <end position="392"/>
    </location>
</feature>
<evidence type="ECO:0000256" key="8">
    <source>
        <dbReference type="PROSITE-ProRule" id="PRU00175"/>
    </source>
</evidence>
<feature type="region of interest" description="Disordered" evidence="9">
    <location>
        <begin position="1"/>
        <end position="20"/>
    </location>
</feature>
<feature type="compositionally biased region" description="Basic and acidic residues" evidence="9">
    <location>
        <begin position="357"/>
        <end position="367"/>
    </location>
</feature>
<keyword evidence="3" id="KW-0479">Metal-binding</keyword>
<evidence type="ECO:0000256" key="3">
    <source>
        <dbReference type="ARBA" id="ARBA00022723"/>
    </source>
</evidence>
<evidence type="ECO:0000256" key="5">
    <source>
        <dbReference type="ARBA" id="ARBA00022833"/>
    </source>
</evidence>
<sequence>MDPGSTSTRPPADELRSTSNAVAAATSARTLDAPRRCFICLNDEEPTDPPSSWVDPCPCTLEAHQDCMLSWVVDCERSNKPLQCPVCKSTISMEGPWDPVVSFHDAVLRRFTRASPFLLVTGLSLGVQVSSQMYGAMAMWLFSGKDALIEYMLGGPNQAFGGGLPPLSKAERITNAAVLMNIAPALLIGQLIPGLGNKIFVPMGSLYGIYHVMNDDNFFTWPPSPQLAIAVFPYVRSIYYNLWREFVFPYEVNLNRRILGLPPAEPRRNDRGRDNGRNGERNAEGGVIGFLQTLLDALDPDEEEQEGREAPPQIEIVHEEIPQEEIAEAEEQVIFEFHYEGDLGEDDILLPDEDEPAEAHEDARHEPPAPNQAEPAEQQAADQEHPANHREAAQPPPAHRPGLGTILSNMSNALVSALILPGISFAVGEALRLLLPKAWTTAPSNQFFRRLRPGLLQQQWGRSLIGGCLFVVIKDVVRLYSKHRKVAAMGNRRVKNVDRRRRGK</sequence>
<keyword evidence="4 8" id="KW-0863">Zinc-finger</keyword>
<evidence type="ECO:0000313" key="13">
    <source>
        <dbReference type="Proteomes" id="UP000766486"/>
    </source>
</evidence>
<keyword evidence="5" id="KW-0862">Zinc</keyword>
<evidence type="ECO:0000256" key="2">
    <source>
        <dbReference type="ARBA" id="ARBA00022692"/>
    </source>
</evidence>
<accession>A0ABY6UQK2</accession>
<comment type="subcellular location">
    <subcellularLocation>
        <location evidence="1">Membrane</location>
        <topology evidence="1">Multi-pass membrane protein</topology>
    </subcellularLocation>
</comment>
<evidence type="ECO:0000259" key="10">
    <source>
        <dbReference type="PROSITE" id="PS50089"/>
    </source>
</evidence>
<evidence type="ECO:0000256" key="4">
    <source>
        <dbReference type="ARBA" id="ARBA00022771"/>
    </source>
</evidence>
<evidence type="ECO:0008006" key="14">
    <source>
        <dbReference type="Google" id="ProtNLM"/>
    </source>
</evidence>
<keyword evidence="6" id="KW-1133">Transmembrane helix</keyword>
<dbReference type="InterPro" id="IPR013083">
    <property type="entry name" value="Znf_RING/FYVE/PHD"/>
</dbReference>
<dbReference type="InterPro" id="IPR001841">
    <property type="entry name" value="Znf_RING"/>
</dbReference>
<dbReference type="EMBL" id="CABFNS010000868">
    <property type="protein sequence ID" value="VUC33635.1"/>
    <property type="molecule type" value="Genomic_DNA"/>
</dbReference>
<dbReference type="PANTHER" id="PTHR46283">
    <property type="entry name" value="E3 UBIQUITIN-PROTEIN LIGASE MARCH5"/>
    <property type="match status" value="1"/>
</dbReference>
<dbReference type="Gene3D" id="3.30.40.10">
    <property type="entry name" value="Zinc/RING finger domain, C3HC4 (zinc finger)"/>
    <property type="match status" value="1"/>
</dbReference>
<evidence type="ECO:0000313" key="12">
    <source>
        <dbReference type="EMBL" id="VUC33635.1"/>
    </source>
</evidence>
<organism evidence="12 13">
    <name type="scientific">Bionectria ochroleuca</name>
    <name type="common">Gliocladium roseum</name>
    <dbReference type="NCBI Taxonomy" id="29856"/>
    <lineage>
        <taxon>Eukaryota</taxon>
        <taxon>Fungi</taxon>
        <taxon>Dikarya</taxon>
        <taxon>Ascomycota</taxon>
        <taxon>Pezizomycotina</taxon>
        <taxon>Sordariomycetes</taxon>
        <taxon>Hypocreomycetidae</taxon>
        <taxon>Hypocreales</taxon>
        <taxon>Bionectriaceae</taxon>
        <taxon>Clonostachys</taxon>
    </lineage>
</organism>
<dbReference type="InterPro" id="IPR011016">
    <property type="entry name" value="Znf_RING-CH"/>
</dbReference>
<proteinExistence type="predicted"/>
<dbReference type="PROSITE" id="PS51292">
    <property type="entry name" value="ZF_RING_CH"/>
    <property type="match status" value="1"/>
</dbReference>
<evidence type="ECO:0000256" key="9">
    <source>
        <dbReference type="SAM" id="MobiDB-lite"/>
    </source>
</evidence>
<feature type="domain" description="RING-CH-type" evidence="11">
    <location>
        <begin position="29"/>
        <end position="94"/>
    </location>
</feature>
<feature type="region of interest" description="Disordered" evidence="9">
    <location>
        <begin position="356"/>
        <end position="404"/>
    </location>
</feature>
<dbReference type="Proteomes" id="UP000766486">
    <property type="component" value="Unassembled WGS sequence"/>
</dbReference>
<dbReference type="SMART" id="SM00744">
    <property type="entry name" value="RINGv"/>
    <property type="match status" value="1"/>
</dbReference>